<accession>A0A830CV63</accession>
<dbReference type="AlphaFoldDB" id="A0A830CV63"/>
<gene>
    <name evidence="1" type="ORF">PHJA_002434800</name>
</gene>
<sequence length="171" mass="20318">MAFNILYSIKNTFYYNFLPSKEFEDISIKSGRARVGREMVEIRDIFPPPVVSDSNPWRINKTLNHYEIESGKLIIPCNDMFEHVLRYWSIDSANYIAKEGQRVHVAIFDCTQDPKYPRKYKADEAYLLMVEKDDFVLACMALIKDRNLKVYDEISLYWDLQRSCFMFKLLK</sequence>
<protein>
    <submittedName>
        <fullName evidence="1">Uncharacterized protein</fullName>
    </submittedName>
</protein>
<dbReference type="EMBL" id="BMAC01000784">
    <property type="protein sequence ID" value="GFQ02910.1"/>
    <property type="molecule type" value="Genomic_DNA"/>
</dbReference>
<reference evidence="1" key="1">
    <citation type="submission" date="2020-07" db="EMBL/GenBank/DDBJ databases">
        <title>Ethylene signaling mediates host invasion by parasitic plants.</title>
        <authorList>
            <person name="Yoshida S."/>
        </authorList>
    </citation>
    <scope>NUCLEOTIDE SEQUENCE</scope>
    <source>
        <strain evidence="1">Okayama</strain>
    </source>
</reference>
<dbReference type="PANTHER" id="PTHR36264:SF5">
    <property type="entry name" value="SET DOMAIN-CONTAINING PROTEIN"/>
    <property type="match status" value="1"/>
</dbReference>
<evidence type="ECO:0000313" key="2">
    <source>
        <dbReference type="Proteomes" id="UP000653305"/>
    </source>
</evidence>
<name>A0A830CV63_9LAMI</name>
<proteinExistence type="predicted"/>
<comment type="caution">
    <text evidence="1">The sequence shown here is derived from an EMBL/GenBank/DDBJ whole genome shotgun (WGS) entry which is preliminary data.</text>
</comment>
<dbReference type="OrthoDB" id="911161at2759"/>
<organism evidence="1 2">
    <name type="scientific">Phtheirospermum japonicum</name>
    <dbReference type="NCBI Taxonomy" id="374723"/>
    <lineage>
        <taxon>Eukaryota</taxon>
        <taxon>Viridiplantae</taxon>
        <taxon>Streptophyta</taxon>
        <taxon>Embryophyta</taxon>
        <taxon>Tracheophyta</taxon>
        <taxon>Spermatophyta</taxon>
        <taxon>Magnoliopsida</taxon>
        <taxon>eudicotyledons</taxon>
        <taxon>Gunneridae</taxon>
        <taxon>Pentapetalae</taxon>
        <taxon>asterids</taxon>
        <taxon>lamiids</taxon>
        <taxon>Lamiales</taxon>
        <taxon>Orobanchaceae</taxon>
        <taxon>Orobanchaceae incertae sedis</taxon>
        <taxon>Phtheirospermum</taxon>
    </lineage>
</organism>
<dbReference type="Proteomes" id="UP000653305">
    <property type="component" value="Unassembled WGS sequence"/>
</dbReference>
<keyword evidence="2" id="KW-1185">Reference proteome</keyword>
<dbReference type="PANTHER" id="PTHR36264">
    <property type="entry name" value="SET DOMAIN-CONTAINING PROTEIN"/>
    <property type="match status" value="1"/>
</dbReference>
<evidence type="ECO:0000313" key="1">
    <source>
        <dbReference type="EMBL" id="GFQ02910.1"/>
    </source>
</evidence>